<evidence type="ECO:0000313" key="4">
    <source>
        <dbReference type="Proteomes" id="UP000596660"/>
    </source>
</evidence>
<protein>
    <recommendedName>
        <fullName evidence="2">CCHC-type domain-containing protein</fullName>
    </recommendedName>
</protein>
<keyword evidence="1" id="KW-0863">Zinc-finger</keyword>
<dbReference type="PROSITE" id="PS50158">
    <property type="entry name" value="ZF_CCHC"/>
    <property type="match status" value="1"/>
</dbReference>
<evidence type="ECO:0000313" key="3">
    <source>
        <dbReference type="EnsemblPlants" id="AUR62033822-RA:cds"/>
    </source>
</evidence>
<dbReference type="Gramene" id="AUR62033822-RA">
    <property type="protein sequence ID" value="AUR62033822-RA:cds"/>
    <property type="gene ID" value="AUR62033822"/>
</dbReference>
<feature type="domain" description="CCHC-type" evidence="2">
    <location>
        <begin position="178"/>
        <end position="191"/>
    </location>
</feature>
<dbReference type="InterPro" id="IPR001878">
    <property type="entry name" value="Znf_CCHC"/>
</dbReference>
<keyword evidence="1" id="KW-0862">Zinc</keyword>
<evidence type="ECO:0000256" key="1">
    <source>
        <dbReference type="PROSITE-ProRule" id="PRU00047"/>
    </source>
</evidence>
<keyword evidence="1" id="KW-0479">Metal-binding</keyword>
<name>A0A803MRC1_CHEQI</name>
<sequence length="311" mass="35301">MADELADKYSNLNLCEEEDEIVDCGVLNSNEDKSRALKGKVIIRKIESNLFAFQFFHWKDKEKVLDWCPWSFDQNLLLLNSITGDEQPSEVKLTHSPFWVRIENLPFNCRSNEQISAIATKLGTLLEVEEDNLRINKSRRIKILLDVSKPLRRYLKIRTKDGSVVVINLKYERLPFFCFSCGVLGHSEKDCLLDPGDLSNQGYGWGLWLKASPQKGRRLDLEEMNEIQAAKRISFVPKVDCHEQGKTGKTGNAESQGGVIRENVDIDDMLHDSLMLNDNNHITREKSGIDMGANEVGEEEGIGDVIGETED</sequence>
<reference evidence="3" key="2">
    <citation type="submission" date="2021-03" db="UniProtKB">
        <authorList>
            <consortium name="EnsemblPlants"/>
        </authorList>
    </citation>
    <scope>IDENTIFICATION</scope>
</reference>
<dbReference type="Pfam" id="PF14392">
    <property type="entry name" value="zf-CCHC_4"/>
    <property type="match status" value="1"/>
</dbReference>
<dbReference type="GO" id="GO:0008270">
    <property type="term" value="F:zinc ion binding"/>
    <property type="evidence" value="ECO:0007669"/>
    <property type="project" value="UniProtKB-KW"/>
</dbReference>
<keyword evidence="4" id="KW-1185">Reference proteome</keyword>
<reference evidence="3" key="1">
    <citation type="journal article" date="2017" name="Nature">
        <title>The genome of Chenopodium quinoa.</title>
        <authorList>
            <person name="Jarvis D.E."/>
            <person name="Ho Y.S."/>
            <person name="Lightfoot D.J."/>
            <person name="Schmoeckel S.M."/>
            <person name="Li B."/>
            <person name="Borm T.J.A."/>
            <person name="Ohyanagi H."/>
            <person name="Mineta K."/>
            <person name="Michell C.T."/>
            <person name="Saber N."/>
            <person name="Kharbatia N.M."/>
            <person name="Rupper R.R."/>
            <person name="Sharp A.R."/>
            <person name="Dally N."/>
            <person name="Boughton B.A."/>
            <person name="Woo Y.H."/>
            <person name="Gao G."/>
            <person name="Schijlen E.G.W.M."/>
            <person name="Guo X."/>
            <person name="Momin A.A."/>
            <person name="Negrao S."/>
            <person name="Al-Babili S."/>
            <person name="Gehring C."/>
            <person name="Roessner U."/>
            <person name="Jung C."/>
            <person name="Murphy K."/>
            <person name="Arold S.T."/>
            <person name="Gojobori T."/>
            <person name="van der Linden C.G."/>
            <person name="van Loo E.N."/>
            <person name="Jellen E.N."/>
            <person name="Maughan P.J."/>
            <person name="Tester M."/>
        </authorList>
    </citation>
    <scope>NUCLEOTIDE SEQUENCE [LARGE SCALE GENOMIC DNA]</scope>
    <source>
        <strain evidence="3">cv. PI 614886</strain>
    </source>
</reference>
<dbReference type="AlphaFoldDB" id="A0A803MRC1"/>
<dbReference type="InterPro" id="IPR025836">
    <property type="entry name" value="Zn_knuckle_CX2CX4HX4C"/>
</dbReference>
<proteinExistence type="predicted"/>
<dbReference type="OMA" id="NHITREK"/>
<evidence type="ECO:0000259" key="2">
    <source>
        <dbReference type="PROSITE" id="PS50158"/>
    </source>
</evidence>
<organism evidence="3 4">
    <name type="scientific">Chenopodium quinoa</name>
    <name type="common">Quinoa</name>
    <dbReference type="NCBI Taxonomy" id="63459"/>
    <lineage>
        <taxon>Eukaryota</taxon>
        <taxon>Viridiplantae</taxon>
        <taxon>Streptophyta</taxon>
        <taxon>Embryophyta</taxon>
        <taxon>Tracheophyta</taxon>
        <taxon>Spermatophyta</taxon>
        <taxon>Magnoliopsida</taxon>
        <taxon>eudicotyledons</taxon>
        <taxon>Gunneridae</taxon>
        <taxon>Pentapetalae</taxon>
        <taxon>Caryophyllales</taxon>
        <taxon>Chenopodiaceae</taxon>
        <taxon>Chenopodioideae</taxon>
        <taxon>Atripliceae</taxon>
        <taxon>Chenopodium</taxon>
    </lineage>
</organism>
<accession>A0A803MRC1</accession>
<dbReference type="GO" id="GO:0003676">
    <property type="term" value="F:nucleic acid binding"/>
    <property type="evidence" value="ECO:0007669"/>
    <property type="project" value="InterPro"/>
</dbReference>
<dbReference type="PANTHER" id="PTHR31286:SF167">
    <property type="entry name" value="OS09G0268800 PROTEIN"/>
    <property type="match status" value="1"/>
</dbReference>
<dbReference type="InterPro" id="IPR040256">
    <property type="entry name" value="At4g02000-like"/>
</dbReference>
<dbReference type="PANTHER" id="PTHR31286">
    <property type="entry name" value="GLYCINE-RICH CELL WALL STRUCTURAL PROTEIN 1.8-LIKE"/>
    <property type="match status" value="1"/>
</dbReference>
<dbReference type="Proteomes" id="UP000596660">
    <property type="component" value="Unplaced"/>
</dbReference>
<dbReference type="EnsemblPlants" id="AUR62033822-RA">
    <property type="protein sequence ID" value="AUR62033822-RA:cds"/>
    <property type="gene ID" value="AUR62033822"/>
</dbReference>